<organism evidence="5 6">
    <name type="scientific">Arthrobacter gandavensis</name>
    <dbReference type="NCBI Taxonomy" id="169960"/>
    <lineage>
        <taxon>Bacteria</taxon>
        <taxon>Bacillati</taxon>
        <taxon>Actinomycetota</taxon>
        <taxon>Actinomycetes</taxon>
        <taxon>Micrococcales</taxon>
        <taxon>Micrococcaceae</taxon>
        <taxon>Arthrobacter</taxon>
    </lineage>
</organism>
<keyword evidence="1" id="KW-0805">Transcription regulation</keyword>
<evidence type="ECO:0000259" key="4">
    <source>
        <dbReference type="PROSITE" id="PS50043"/>
    </source>
</evidence>
<accession>A0ABN2PKA9</accession>
<dbReference type="SMART" id="SM00421">
    <property type="entry name" value="HTH_LUXR"/>
    <property type="match status" value="1"/>
</dbReference>
<dbReference type="Pfam" id="PF13191">
    <property type="entry name" value="AAA_16"/>
    <property type="match status" value="1"/>
</dbReference>
<dbReference type="PANTHER" id="PTHR44688">
    <property type="entry name" value="DNA-BINDING TRANSCRIPTIONAL ACTIVATOR DEVR_DOSR"/>
    <property type="match status" value="1"/>
</dbReference>
<dbReference type="InterPro" id="IPR016032">
    <property type="entry name" value="Sig_transdc_resp-reg_C-effctor"/>
</dbReference>
<dbReference type="Gene3D" id="3.40.50.300">
    <property type="entry name" value="P-loop containing nucleotide triphosphate hydrolases"/>
    <property type="match status" value="1"/>
</dbReference>
<dbReference type="Pfam" id="PF00196">
    <property type="entry name" value="GerE"/>
    <property type="match status" value="1"/>
</dbReference>
<dbReference type="Gene3D" id="1.10.10.10">
    <property type="entry name" value="Winged helix-like DNA-binding domain superfamily/Winged helix DNA-binding domain"/>
    <property type="match status" value="1"/>
</dbReference>
<dbReference type="SUPFAM" id="SSF52540">
    <property type="entry name" value="P-loop containing nucleoside triphosphate hydrolases"/>
    <property type="match status" value="1"/>
</dbReference>
<keyword evidence="3" id="KW-0804">Transcription</keyword>
<dbReference type="InterPro" id="IPR041664">
    <property type="entry name" value="AAA_16"/>
</dbReference>
<gene>
    <name evidence="5" type="ORF">GCM10009688_28290</name>
</gene>
<dbReference type="RefSeq" id="WP_152228669.1">
    <property type="nucleotide sequence ID" value="NZ_BAAALV010000007.1"/>
</dbReference>
<name>A0ABN2PKA9_9MICC</name>
<dbReference type="CDD" id="cd06170">
    <property type="entry name" value="LuxR_C_like"/>
    <property type="match status" value="1"/>
</dbReference>
<evidence type="ECO:0000256" key="3">
    <source>
        <dbReference type="ARBA" id="ARBA00023163"/>
    </source>
</evidence>
<reference evidence="5 6" key="1">
    <citation type="journal article" date="2019" name="Int. J. Syst. Evol. Microbiol.">
        <title>The Global Catalogue of Microorganisms (GCM) 10K type strain sequencing project: providing services to taxonomists for standard genome sequencing and annotation.</title>
        <authorList>
            <consortium name="The Broad Institute Genomics Platform"/>
            <consortium name="The Broad Institute Genome Sequencing Center for Infectious Disease"/>
            <person name="Wu L."/>
            <person name="Ma J."/>
        </authorList>
    </citation>
    <scope>NUCLEOTIDE SEQUENCE [LARGE SCALE GENOMIC DNA]</scope>
    <source>
        <strain evidence="5 6">JCM 13316</strain>
    </source>
</reference>
<keyword evidence="2" id="KW-0238">DNA-binding</keyword>
<protein>
    <recommendedName>
        <fullName evidence="4">HTH luxR-type domain-containing protein</fullName>
    </recommendedName>
</protein>
<evidence type="ECO:0000256" key="2">
    <source>
        <dbReference type="ARBA" id="ARBA00023125"/>
    </source>
</evidence>
<feature type="domain" description="HTH luxR-type" evidence="4">
    <location>
        <begin position="821"/>
        <end position="886"/>
    </location>
</feature>
<sequence length="898" mass="95756">MRAAPPPQFYRVRAAAGTQPRLVGRSEELSSAVAAIESNGGAVIVGPEGIGKTALANAAARATGQDYHVVHVRGSSFSAGTAYGALAWVLSEMPETPLDNPVLVLRALRTHLTARAGGRQTLLVVDNLHELDALSQTAIVQLMRQSATAMIATTPDLLRCGDELVRLWSEGMIRRIDLGPLDPAGSLALMEEITGGRLSALAAHAVWRQTRGNPLFTSLLCRDQVSAGRLRERSGIWTLAGPLSFRGEISDWLESWYRQIDGPEQRIVDVVSLCPGIPLHALLDVADAQGVEALEERGVLTVSHGEGSVLLRDPLYARLVAERVPMGHFFELWQELRGAGLDPETWPDLPARAFALWAAAAGSPIGAELAARACASANSDGEPAAALRIAAAVQAPGPHPRLQLERARALHALQEIQSAETELRQLLDLGDPSTTVPALLELAMVARSVPSPRRSPSEALRLAEAAAHSRQEPFRTESIHQVTAARAAFAALESDPALAPSELGALCLDWAVPAAVLLPARASRCQILALEGRSQEALLEASGLWESLKQARGLPPTVGAEILNGILCTYIMCAEPLQALQMLDQARRVRYLETHLSAWSELPAGVIHALCGRSDAALECLLPAHRQLEVDDRGGLLPLALAAMGYCYAERGEWDLMAECLAAVPEFKTAPASHVLTATRYFQRAAALRFTADGQPSAELAAEGRRAAGRGNYPAAILCLAAAALSGDASAAALLQTTAAAGDGSSARMWQALGQGLVGKAPRDLYGAADALLTRGFYLHGYRAALAAQDAAEAANQRELGRQARMVANECYRMLADANSLKSRLGTLSDFERDLAHRAASGASSARLGSALHLSPRTVDWHLGRIFLKLHVSGRAELRRLLGDGKGGRNRDQSQYFK</sequence>
<dbReference type="InterPro" id="IPR027417">
    <property type="entry name" value="P-loop_NTPase"/>
</dbReference>
<dbReference type="InterPro" id="IPR000792">
    <property type="entry name" value="Tscrpt_reg_LuxR_C"/>
</dbReference>
<evidence type="ECO:0000313" key="5">
    <source>
        <dbReference type="EMBL" id="GAA1921612.1"/>
    </source>
</evidence>
<dbReference type="SUPFAM" id="SSF46894">
    <property type="entry name" value="C-terminal effector domain of the bipartite response regulators"/>
    <property type="match status" value="1"/>
</dbReference>
<dbReference type="Proteomes" id="UP001500784">
    <property type="component" value="Unassembled WGS sequence"/>
</dbReference>
<dbReference type="InterPro" id="IPR036388">
    <property type="entry name" value="WH-like_DNA-bd_sf"/>
</dbReference>
<evidence type="ECO:0000313" key="6">
    <source>
        <dbReference type="Proteomes" id="UP001500784"/>
    </source>
</evidence>
<dbReference type="PANTHER" id="PTHR44688:SF16">
    <property type="entry name" value="DNA-BINDING TRANSCRIPTIONAL ACTIVATOR DEVR_DOSR"/>
    <property type="match status" value="1"/>
</dbReference>
<dbReference type="PROSITE" id="PS50043">
    <property type="entry name" value="HTH_LUXR_2"/>
    <property type="match status" value="1"/>
</dbReference>
<comment type="caution">
    <text evidence="5">The sequence shown here is derived from an EMBL/GenBank/DDBJ whole genome shotgun (WGS) entry which is preliminary data.</text>
</comment>
<proteinExistence type="predicted"/>
<dbReference type="EMBL" id="BAAALV010000007">
    <property type="protein sequence ID" value="GAA1921612.1"/>
    <property type="molecule type" value="Genomic_DNA"/>
</dbReference>
<evidence type="ECO:0000256" key="1">
    <source>
        <dbReference type="ARBA" id="ARBA00023015"/>
    </source>
</evidence>
<keyword evidence="6" id="KW-1185">Reference proteome</keyword>